<dbReference type="PANTHER" id="PTHR23004:SF5">
    <property type="entry name" value="DOUBLECORTIN DOMAIN-CONTAINING PROTEIN 2"/>
    <property type="match status" value="1"/>
</dbReference>
<keyword evidence="8" id="KW-0966">Cell projection</keyword>
<evidence type="ECO:0000256" key="10">
    <source>
        <dbReference type="ARBA" id="ARBA00057353"/>
    </source>
</evidence>
<comment type="subunit">
    <text evidence="11">Interacts with DVL1, DVL2 and DVL3.</text>
</comment>
<keyword evidence="15" id="KW-1185">Reference proteome</keyword>
<evidence type="ECO:0000259" key="13">
    <source>
        <dbReference type="PROSITE" id="PS50309"/>
    </source>
</evidence>
<keyword evidence="2" id="KW-0963">Cytoplasm</keyword>
<evidence type="ECO:0000256" key="7">
    <source>
        <dbReference type="ARBA" id="ARBA00023212"/>
    </source>
</evidence>
<accession>A0A4W4EZ18</accession>
<evidence type="ECO:0000256" key="8">
    <source>
        <dbReference type="ARBA" id="ARBA00023273"/>
    </source>
</evidence>
<evidence type="ECO:0000256" key="12">
    <source>
        <dbReference type="ARBA" id="ARBA00072980"/>
    </source>
</evidence>
<dbReference type="SMART" id="SM00537">
    <property type="entry name" value="DCX"/>
    <property type="match status" value="2"/>
</dbReference>
<evidence type="ECO:0000256" key="6">
    <source>
        <dbReference type="ARBA" id="ARBA00022902"/>
    </source>
</evidence>
<dbReference type="GO" id="GO:0005815">
    <property type="term" value="C:microtubule organizing center"/>
    <property type="evidence" value="ECO:0007669"/>
    <property type="project" value="TreeGrafter"/>
</dbReference>
<dbReference type="PANTHER" id="PTHR23004">
    <property type="entry name" value="DOUBLECORTIN DOMAIN CONTAINING 2"/>
    <property type="match status" value="1"/>
</dbReference>
<feature type="domain" description="Doublecortin" evidence="13">
    <location>
        <begin position="15"/>
        <end position="98"/>
    </location>
</feature>
<reference evidence="14" key="3">
    <citation type="submission" date="2020-05" db="EMBL/GenBank/DDBJ databases">
        <title>Electrophorus electricus (electric eel) genome, fEleEle1, primary haplotype.</title>
        <authorList>
            <person name="Myers G."/>
            <person name="Meyer A."/>
            <person name="Fedrigo O."/>
            <person name="Formenti G."/>
            <person name="Rhie A."/>
            <person name="Tracey A."/>
            <person name="Sims Y."/>
            <person name="Jarvis E.D."/>
        </authorList>
    </citation>
    <scope>NUCLEOTIDE SEQUENCE [LARGE SCALE GENOMIC DNA]</scope>
</reference>
<evidence type="ECO:0000256" key="1">
    <source>
        <dbReference type="ARBA" id="ARBA00004430"/>
    </source>
</evidence>
<keyword evidence="6" id="KW-0524">Neurogenesis</keyword>
<evidence type="ECO:0000256" key="11">
    <source>
        <dbReference type="ARBA" id="ARBA00066265"/>
    </source>
</evidence>
<protein>
    <recommendedName>
        <fullName evidence="12">Doublecortin domain-containing protein 2</fullName>
    </recommendedName>
</protein>
<dbReference type="SUPFAM" id="SSF89837">
    <property type="entry name" value="Doublecortin (DC)"/>
    <property type="match status" value="2"/>
</dbReference>
<organism evidence="14 15">
    <name type="scientific">Electrophorus electricus</name>
    <name type="common">Electric eel</name>
    <name type="synonym">Gymnotus electricus</name>
    <dbReference type="NCBI Taxonomy" id="8005"/>
    <lineage>
        <taxon>Eukaryota</taxon>
        <taxon>Metazoa</taxon>
        <taxon>Chordata</taxon>
        <taxon>Craniata</taxon>
        <taxon>Vertebrata</taxon>
        <taxon>Euteleostomi</taxon>
        <taxon>Actinopterygii</taxon>
        <taxon>Neopterygii</taxon>
        <taxon>Teleostei</taxon>
        <taxon>Ostariophysi</taxon>
        <taxon>Gymnotiformes</taxon>
        <taxon>Gymnotoidei</taxon>
        <taxon>Gymnotidae</taxon>
        <taxon>Electrophorus</taxon>
    </lineage>
</organism>
<evidence type="ECO:0000256" key="9">
    <source>
        <dbReference type="ARBA" id="ARBA00037822"/>
    </source>
</evidence>
<name>A0A4W4EZ18_ELEEL</name>
<evidence type="ECO:0000256" key="4">
    <source>
        <dbReference type="ARBA" id="ARBA00022737"/>
    </source>
</evidence>
<sequence>MHGEKHSFLSQPVVKNIYVFRNGDPHYEARRLVINEKRVSNFETLLREVTGGVKAQFGAVRNIYTPKGGHRVESMEHLQNGEQYVAAGREKFKKLDYLQIGNRKKRMLQNNGMVKPVAQSRITVAARFLKPIKEPCAIFVLANGDVLNPAVRFLVPNRLQGQLERILEMITEKMGLRVMGGVRSLHTFDGVPITDGKELEQGQFYVAVGRNKFKRLPYSDLLFTRPMEASLPPIYGIRRQTGDVSRPQRDIIKAVNSDLLTFSINWYPHLCISTLEAIQYLVDTLQVFCSDRY</sequence>
<dbReference type="Gene3D" id="3.10.20.230">
    <property type="entry name" value="Doublecortin domain"/>
    <property type="match status" value="2"/>
</dbReference>
<gene>
    <name evidence="14" type="primary">DCDC2</name>
</gene>
<reference evidence="14" key="5">
    <citation type="submission" date="2025-09" db="UniProtKB">
        <authorList>
            <consortium name="Ensembl"/>
        </authorList>
    </citation>
    <scope>IDENTIFICATION</scope>
</reference>
<evidence type="ECO:0000256" key="3">
    <source>
        <dbReference type="ARBA" id="ARBA00022553"/>
    </source>
</evidence>
<dbReference type="GO" id="GO:0005874">
    <property type="term" value="C:microtubule"/>
    <property type="evidence" value="ECO:0007669"/>
    <property type="project" value="TreeGrafter"/>
</dbReference>
<dbReference type="InterPro" id="IPR003533">
    <property type="entry name" value="Doublecortin_dom"/>
</dbReference>
<comment type="subcellular location">
    <subcellularLocation>
        <location evidence="9">Cell projection</location>
        <location evidence="9">Kinocilium</location>
    </subcellularLocation>
    <subcellularLocation>
        <location evidence="1">Cytoplasm</location>
        <location evidence="1">Cytoskeleton</location>
        <location evidence="1">Cilium axoneme</location>
    </subcellularLocation>
</comment>
<dbReference type="GO" id="GO:0048813">
    <property type="term" value="P:dendrite morphogenesis"/>
    <property type="evidence" value="ECO:0007669"/>
    <property type="project" value="TreeGrafter"/>
</dbReference>
<reference evidence="15" key="1">
    <citation type="journal article" date="2014" name="Science">
        <title>Nonhuman genetics. Genomic basis for the convergent evolution of electric organs.</title>
        <authorList>
            <person name="Gallant J.R."/>
            <person name="Traeger L.L."/>
            <person name="Volkening J.D."/>
            <person name="Moffett H."/>
            <person name="Chen P.H."/>
            <person name="Novina C.D."/>
            <person name="Phillips G.N.Jr."/>
            <person name="Anand R."/>
            <person name="Wells G.B."/>
            <person name="Pinch M."/>
            <person name="Guth R."/>
            <person name="Unguez G.A."/>
            <person name="Albert J.S."/>
            <person name="Zakon H.H."/>
            <person name="Samanta M.P."/>
            <person name="Sussman M.R."/>
        </authorList>
    </citation>
    <scope>NUCLEOTIDE SEQUENCE [LARGE SCALE GENOMIC DNA]</scope>
</reference>
<comment type="function">
    <text evidence="10">Protein that plays a role in the inhibition of canonical Wnt signaling pathway. May be involved in neuronal migration during development of the cerebral neocortex. Involved in the control of ciliogenesis and ciliary length.</text>
</comment>
<dbReference type="PROSITE" id="PS50309">
    <property type="entry name" value="DC"/>
    <property type="match status" value="2"/>
</dbReference>
<dbReference type="GO" id="GO:0060091">
    <property type="term" value="C:kinocilium"/>
    <property type="evidence" value="ECO:0007669"/>
    <property type="project" value="UniProtKB-SubCell"/>
</dbReference>
<evidence type="ECO:0000313" key="15">
    <source>
        <dbReference type="Proteomes" id="UP000314983"/>
    </source>
</evidence>
<keyword evidence="4" id="KW-0677">Repeat</keyword>
<dbReference type="GO" id="GO:0035556">
    <property type="term" value="P:intracellular signal transduction"/>
    <property type="evidence" value="ECO:0007669"/>
    <property type="project" value="InterPro"/>
</dbReference>
<dbReference type="Pfam" id="PF03607">
    <property type="entry name" value="DCX"/>
    <property type="match status" value="2"/>
</dbReference>
<dbReference type="OMA" id="HXQKASS"/>
<dbReference type="Proteomes" id="UP000314983">
    <property type="component" value="Chromosome 10"/>
</dbReference>
<dbReference type="AlphaFoldDB" id="A0A4W4EZ18"/>
<keyword evidence="7" id="KW-0206">Cytoskeleton</keyword>
<feature type="domain" description="Doublecortin" evidence="13">
    <location>
        <begin position="136"/>
        <end position="219"/>
    </location>
</feature>
<evidence type="ECO:0000256" key="5">
    <source>
        <dbReference type="ARBA" id="ARBA00022794"/>
    </source>
</evidence>
<dbReference type="GO" id="GO:0005930">
    <property type="term" value="C:axoneme"/>
    <property type="evidence" value="ECO:0007669"/>
    <property type="project" value="UniProtKB-SubCell"/>
</dbReference>
<dbReference type="STRING" id="8005.ENSEEEP00000016869"/>
<dbReference type="Ensembl" id="ENSEEET00000017061.2">
    <property type="protein sequence ID" value="ENSEEEP00000016869.1"/>
    <property type="gene ID" value="ENSEEEG00000008359.2"/>
</dbReference>
<dbReference type="GO" id="GO:0060271">
    <property type="term" value="P:cilium assembly"/>
    <property type="evidence" value="ECO:0007669"/>
    <property type="project" value="TreeGrafter"/>
</dbReference>
<dbReference type="GO" id="GO:1902017">
    <property type="term" value="P:regulation of cilium assembly"/>
    <property type="evidence" value="ECO:0007669"/>
    <property type="project" value="TreeGrafter"/>
</dbReference>
<keyword evidence="5" id="KW-0970">Cilium biogenesis/degradation</keyword>
<evidence type="ECO:0000256" key="2">
    <source>
        <dbReference type="ARBA" id="ARBA00022490"/>
    </source>
</evidence>
<keyword evidence="3" id="KW-0597">Phosphoprotein</keyword>
<proteinExistence type="predicted"/>
<dbReference type="FunFam" id="3.10.20.230:FF:000005">
    <property type="entry name" value="Doublecortin domain containing 2"/>
    <property type="match status" value="1"/>
</dbReference>
<dbReference type="InterPro" id="IPR036572">
    <property type="entry name" value="Doublecortin_dom_sf"/>
</dbReference>
<evidence type="ECO:0000313" key="14">
    <source>
        <dbReference type="Ensembl" id="ENSEEEP00000016869.1"/>
    </source>
</evidence>
<dbReference type="FunFam" id="3.10.20.230:FF:000004">
    <property type="entry name" value="Doublecortin domain containing 2"/>
    <property type="match status" value="1"/>
</dbReference>
<dbReference type="GeneTree" id="ENSGT00940000159377"/>
<reference evidence="15" key="2">
    <citation type="journal article" date="2017" name="Sci. Adv.">
        <title>A tail of two voltages: Proteomic comparison of the three electric organs of the electric eel.</title>
        <authorList>
            <person name="Traeger L.L."/>
            <person name="Sabat G."/>
            <person name="Barrett-Wilt G.A."/>
            <person name="Wells G.B."/>
            <person name="Sussman M.R."/>
        </authorList>
    </citation>
    <scope>NUCLEOTIDE SEQUENCE [LARGE SCALE GENOMIC DNA]</scope>
</reference>
<dbReference type="GO" id="GO:0001764">
    <property type="term" value="P:neuron migration"/>
    <property type="evidence" value="ECO:0007669"/>
    <property type="project" value="TreeGrafter"/>
</dbReference>
<reference evidence="14" key="4">
    <citation type="submission" date="2025-08" db="UniProtKB">
        <authorList>
            <consortium name="Ensembl"/>
        </authorList>
    </citation>
    <scope>IDENTIFICATION</scope>
</reference>